<dbReference type="Proteomes" id="UP000188820">
    <property type="component" value="Unassembled WGS sequence"/>
</dbReference>
<evidence type="ECO:0000256" key="5">
    <source>
        <dbReference type="ARBA" id="ARBA00023172"/>
    </source>
</evidence>
<evidence type="ECO:0000256" key="1">
    <source>
        <dbReference type="ARBA" id="ARBA00004453"/>
    </source>
</evidence>
<gene>
    <name evidence="6" type="primary">rdgC</name>
    <name evidence="7" type="ORF">BKG89_01770</name>
</gene>
<evidence type="ECO:0000256" key="2">
    <source>
        <dbReference type="ARBA" id="ARBA00008657"/>
    </source>
</evidence>
<dbReference type="NCBIfam" id="NF001464">
    <property type="entry name" value="PRK00321.1-5"/>
    <property type="match status" value="1"/>
</dbReference>
<evidence type="ECO:0000256" key="6">
    <source>
        <dbReference type="HAMAP-Rule" id="MF_00194"/>
    </source>
</evidence>
<name>A0ABX3L0E7_9PAST</name>
<dbReference type="HAMAP" id="MF_00194">
    <property type="entry name" value="RdgC"/>
    <property type="match status" value="1"/>
</dbReference>
<dbReference type="Pfam" id="PF04381">
    <property type="entry name" value="RdgC"/>
    <property type="match status" value="1"/>
</dbReference>
<dbReference type="RefSeq" id="WP_077462474.1">
    <property type="nucleotide sequence ID" value="NZ_MLAA01000005.1"/>
</dbReference>
<proteinExistence type="inferred from homology"/>
<comment type="function">
    <text evidence="6">May be involved in recombination.</text>
</comment>
<comment type="similarity">
    <text evidence="2 6">Belongs to the RdgC family.</text>
</comment>
<dbReference type="InterPro" id="IPR007476">
    <property type="entry name" value="RdgC"/>
</dbReference>
<evidence type="ECO:0000313" key="7">
    <source>
        <dbReference type="EMBL" id="OOF70997.1"/>
    </source>
</evidence>
<dbReference type="EMBL" id="MLAA01000005">
    <property type="protein sequence ID" value="OOF70997.1"/>
    <property type="molecule type" value="Genomic_DNA"/>
</dbReference>
<comment type="subcellular location">
    <subcellularLocation>
        <location evidence="1 6">Cytoplasm</location>
        <location evidence="1 6">Nucleoid</location>
    </subcellularLocation>
</comment>
<organism evidence="7 8">
    <name type="scientific">Rodentibacter caecimuris</name>
    <dbReference type="NCBI Taxonomy" id="1796644"/>
    <lineage>
        <taxon>Bacteria</taxon>
        <taxon>Pseudomonadati</taxon>
        <taxon>Pseudomonadota</taxon>
        <taxon>Gammaproteobacteria</taxon>
        <taxon>Pasteurellales</taxon>
        <taxon>Pasteurellaceae</taxon>
        <taxon>Rodentibacter</taxon>
    </lineage>
</organism>
<dbReference type="NCBIfam" id="NF001462">
    <property type="entry name" value="PRK00321.1-3"/>
    <property type="match status" value="1"/>
</dbReference>
<reference evidence="7 8" key="1">
    <citation type="submission" date="2016-10" db="EMBL/GenBank/DDBJ databases">
        <title>Rodentibacter gen. nov. and new species.</title>
        <authorList>
            <person name="Christensen H."/>
        </authorList>
    </citation>
    <scope>NUCLEOTIDE SEQUENCE [LARGE SCALE GENOMIC DNA]</scope>
    <source>
        <strain evidence="7 8">1998236014</strain>
    </source>
</reference>
<dbReference type="PANTHER" id="PTHR38103">
    <property type="entry name" value="RECOMBINATION-ASSOCIATED PROTEIN RDGC"/>
    <property type="match status" value="1"/>
</dbReference>
<keyword evidence="5 6" id="KW-0233">DNA recombination</keyword>
<evidence type="ECO:0000313" key="8">
    <source>
        <dbReference type="Proteomes" id="UP000188820"/>
    </source>
</evidence>
<comment type="caution">
    <text evidence="7">The sequence shown here is derived from an EMBL/GenBank/DDBJ whole genome shotgun (WGS) entry which is preliminary data.</text>
</comment>
<dbReference type="PANTHER" id="PTHR38103:SF1">
    <property type="entry name" value="RECOMBINATION-ASSOCIATED PROTEIN RDGC"/>
    <property type="match status" value="1"/>
</dbReference>
<evidence type="ECO:0000256" key="3">
    <source>
        <dbReference type="ARBA" id="ARBA00022296"/>
    </source>
</evidence>
<keyword evidence="8" id="KW-1185">Reference proteome</keyword>
<evidence type="ECO:0000256" key="4">
    <source>
        <dbReference type="ARBA" id="ARBA00022490"/>
    </source>
</evidence>
<protein>
    <recommendedName>
        <fullName evidence="3 6">Recombination-associated protein RdgC</fullName>
    </recommendedName>
</protein>
<accession>A0ABX3L0E7</accession>
<keyword evidence="4 6" id="KW-0963">Cytoplasm</keyword>
<sequence length="303" mass="34843">MWFKNTLIYRLTKPLDWNTERLQEKLNECIYIPCQQQDQSKFGWTPPLKGAELLYFSVGKQILLLAHKEEKILPANVVKRELDERIDNLEQKENRKLKKTEKQALKDDVVMNLLPRAFSKNQQTALWIDTENNLIYVDAASTKRAEDTLALLRKSLGSLPVVPLAFANEPTNVLTDWIVNDNLPHWLLALDEAELRGSQEDSVIRCKKQPLENAEILSLLQAGKVISKLALEWEDTLSFILHDDGSLKRLKFADSVREKNDDILKEDYAQRFDADFVLMTGILAKLTENLLDEFGGEKTRLVP</sequence>